<dbReference type="CDD" id="cd13944">
    <property type="entry name" value="lytB_ispH"/>
    <property type="match status" value="1"/>
</dbReference>
<evidence type="ECO:0000256" key="1">
    <source>
        <dbReference type="ARBA" id="ARBA00001966"/>
    </source>
</evidence>
<dbReference type="InterPro" id="IPR003451">
    <property type="entry name" value="LytB/IspH"/>
</dbReference>
<keyword evidence="2" id="KW-0004">4Fe-4S</keyword>
<dbReference type="NCBIfam" id="TIGR00216">
    <property type="entry name" value="ispH_lytB"/>
    <property type="match status" value="1"/>
</dbReference>
<dbReference type="Gene3D" id="3.40.50.11270">
    <property type="match status" value="1"/>
</dbReference>
<comment type="cofactor">
    <cofactor evidence="1">
        <name>[4Fe-4S] cluster</name>
        <dbReference type="ChEBI" id="CHEBI:49883"/>
    </cofactor>
</comment>
<keyword evidence="10" id="KW-1185">Reference proteome</keyword>
<dbReference type="PANTHER" id="PTHR31619:SF5">
    <property type="entry name" value="4-HYDROXY-3-METHYLBUT-2-ENYL DIPHOSPHATE REDUCTASE, CHLOROPLASTIC"/>
    <property type="match status" value="1"/>
</dbReference>
<dbReference type="EMBL" id="JAAGNZ010000002">
    <property type="protein sequence ID" value="NEU68638.1"/>
    <property type="molecule type" value="Genomic_DNA"/>
</dbReference>
<dbReference type="Gene3D" id="3.40.1010.20">
    <property type="entry name" value="4-hydroxy-3-methylbut-2-enyl diphosphate reductase, catalytic domain"/>
    <property type="match status" value="2"/>
</dbReference>
<organism evidence="9 10">
    <name type="scientific">Spirosoma agri</name>
    <dbReference type="NCBI Taxonomy" id="1987381"/>
    <lineage>
        <taxon>Bacteria</taxon>
        <taxon>Pseudomonadati</taxon>
        <taxon>Bacteroidota</taxon>
        <taxon>Cytophagia</taxon>
        <taxon>Cytophagales</taxon>
        <taxon>Cytophagaceae</taxon>
        <taxon>Spirosoma</taxon>
    </lineage>
</organism>
<keyword evidence="6" id="KW-0411">Iron-sulfur</keyword>
<dbReference type="GO" id="GO:0050992">
    <property type="term" value="P:dimethylallyl diphosphate biosynthetic process"/>
    <property type="evidence" value="ECO:0007669"/>
    <property type="project" value="InterPro"/>
</dbReference>
<name>A0A6M0IK25_9BACT</name>
<accession>A0A6M0IK25</accession>
<dbReference type="PANTHER" id="PTHR31619">
    <property type="entry name" value="4-HYDROXY-3-METHYLBUT-2-ENYL DIPHOSPHATE REDUCTASE, CHLOROPLASTIC"/>
    <property type="match status" value="1"/>
</dbReference>
<dbReference type="RefSeq" id="WP_164041077.1">
    <property type="nucleotide sequence ID" value="NZ_JAAGNZ010000002.1"/>
</dbReference>
<keyword evidence="3" id="KW-0479">Metal-binding</keyword>
<dbReference type="Pfam" id="PF02401">
    <property type="entry name" value="LYTB"/>
    <property type="match status" value="1"/>
</dbReference>
<evidence type="ECO:0000313" key="10">
    <source>
        <dbReference type="Proteomes" id="UP000477386"/>
    </source>
</evidence>
<proteinExistence type="predicted"/>
<dbReference type="GO" id="GO:0019288">
    <property type="term" value="P:isopentenyl diphosphate biosynthetic process, methylerythritol 4-phosphate pathway"/>
    <property type="evidence" value="ECO:0007669"/>
    <property type="project" value="InterPro"/>
</dbReference>
<keyword evidence="4 9" id="KW-0560">Oxidoreductase</keyword>
<evidence type="ECO:0000256" key="2">
    <source>
        <dbReference type="ARBA" id="ARBA00022485"/>
    </source>
</evidence>
<comment type="pathway">
    <text evidence="8">Isoprenoid biosynthesis; dimethylallyl diphosphate biosynthesis; dimethylallyl diphosphate from (2E)-4-hydroxy-3-methylbutenyl diphosphate: step 1/1.</text>
</comment>
<protein>
    <submittedName>
        <fullName evidence="9">4-hydroxy-3-methylbut-2-enyl diphosphate reductase</fullName>
        <ecNumber evidence="9">1.17.7.4</ecNumber>
    </submittedName>
</protein>
<evidence type="ECO:0000256" key="4">
    <source>
        <dbReference type="ARBA" id="ARBA00023002"/>
    </source>
</evidence>
<dbReference type="Proteomes" id="UP000477386">
    <property type="component" value="Unassembled WGS sequence"/>
</dbReference>
<gene>
    <name evidence="9" type="ORF">GK091_17250</name>
</gene>
<dbReference type="AlphaFoldDB" id="A0A6M0IK25"/>
<evidence type="ECO:0000313" key="9">
    <source>
        <dbReference type="EMBL" id="NEU68638.1"/>
    </source>
</evidence>
<evidence type="ECO:0000256" key="8">
    <source>
        <dbReference type="ARBA" id="ARBA00046314"/>
    </source>
</evidence>
<evidence type="ECO:0000256" key="7">
    <source>
        <dbReference type="ARBA" id="ARBA00046313"/>
    </source>
</evidence>
<dbReference type="GO" id="GO:0051539">
    <property type="term" value="F:4 iron, 4 sulfur cluster binding"/>
    <property type="evidence" value="ECO:0007669"/>
    <property type="project" value="UniProtKB-KW"/>
</dbReference>
<dbReference type="EC" id="1.17.7.4" evidence="9"/>
<evidence type="ECO:0000256" key="6">
    <source>
        <dbReference type="ARBA" id="ARBA00023014"/>
    </source>
</evidence>
<dbReference type="GO" id="GO:0046872">
    <property type="term" value="F:metal ion binding"/>
    <property type="evidence" value="ECO:0007669"/>
    <property type="project" value="UniProtKB-KW"/>
</dbReference>
<evidence type="ECO:0000256" key="3">
    <source>
        <dbReference type="ARBA" id="ARBA00022723"/>
    </source>
</evidence>
<evidence type="ECO:0000256" key="5">
    <source>
        <dbReference type="ARBA" id="ARBA00023004"/>
    </source>
</evidence>
<sequence>MKSFDIPDYYRSSIITPLKEFRRKRDKLKRDFTPTLLDFGPVRLLIARHFGFCYGVENAVEIAYKAIADNVGKRIFLLSEMIHNPDVNADLLDRGVRFIMDTKGGQLIPWSELTPDDVVIIPAFGTTLETQHKLASIGLDVEKYDTTCPFVEKVWNKAGQIGQKNYTVVVHGKPNHEETRATFSHSKESAPTVIVKDMAQTKRLATYITGESPTEQFYAEFAGQYSDGFDPTRDLQRVGVVNQTTMLASDTQGIADYLKQVMIQTHGLDDNAPADQVDRYFANTRDTLCYATNDNQDATYALLTYPADFAIVAGGYNSSNTSHIVELCEEKLPTYFIESEQKILSANLIRHYDGHAKQEIVTENFIPRLGSPTDEPVTILLTCGASCPDATVEGILLRLASFFPDAQPIEKVLASVMA</sequence>
<comment type="caution">
    <text evidence="9">The sequence shown here is derived from an EMBL/GenBank/DDBJ whole genome shotgun (WGS) entry which is preliminary data.</text>
</comment>
<dbReference type="GO" id="GO:0051745">
    <property type="term" value="F:4-hydroxy-3-methylbut-2-enyl diphosphate reductase activity"/>
    <property type="evidence" value="ECO:0007669"/>
    <property type="project" value="UniProtKB-EC"/>
</dbReference>
<comment type="pathway">
    <text evidence="7">Isoprenoid biosynthesis; isopentenyl diphosphate biosynthesis via DXP pathway; isopentenyl diphosphate from 1-deoxy-D-xylulose 5-phosphate: step 6/6.</text>
</comment>
<keyword evidence="5" id="KW-0408">Iron</keyword>
<reference evidence="9 10" key="1">
    <citation type="submission" date="2020-02" db="EMBL/GenBank/DDBJ databases">
        <title>Draft genome sequence of two Spirosoma agri KCTC 52727 and Spirosoma terrae KCTC 52035.</title>
        <authorList>
            <person name="Rojas J."/>
            <person name="Ambika Manirajan B."/>
            <person name="Ratering S."/>
            <person name="Suarez C."/>
            <person name="Schnell S."/>
        </authorList>
    </citation>
    <scope>NUCLEOTIDE SEQUENCE [LARGE SCALE GENOMIC DNA]</scope>
    <source>
        <strain evidence="9 10">KCTC 52727</strain>
    </source>
</reference>
<dbReference type="NCBIfam" id="NF009911">
    <property type="entry name" value="PRK13371.1"/>
    <property type="match status" value="1"/>
</dbReference>